<evidence type="ECO:0000313" key="3">
    <source>
        <dbReference type="Proteomes" id="UP000233440"/>
    </source>
</evidence>
<proteinExistence type="predicted"/>
<name>A0A2N3LQG3_9BACI</name>
<comment type="caution">
    <text evidence="2">The sequence shown here is derived from an EMBL/GenBank/DDBJ whole genome shotgun (WGS) entry which is preliminary data.</text>
</comment>
<feature type="transmembrane region" description="Helical" evidence="1">
    <location>
        <begin position="87"/>
        <end position="106"/>
    </location>
</feature>
<gene>
    <name evidence="2" type="ORF">CWO92_01735</name>
</gene>
<keyword evidence="1" id="KW-0472">Membrane</keyword>
<reference evidence="2 3" key="1">
    <citation type="submission" date="2017-11" db="EMBL/GenBank/DDBJ databases">
        <title>Bacillus camelliae sp. nov., isolated from pu'er tea.</title>
        <authorList>
            <person name="Niu L."/>
        </authorList>
    </citation>
    <scope>NUCLEOTIDE SEQUENCE [LARGE SCALE GENOMIC DNA]</scope>
    <source>
        <strain evidence="2 3">7578-1</strain>
    </source>
</reference>
<dbReference type="Proteomes" id="UP000233440">
    <property type="component" value="Unassembled WGS sequence"/>
</dbReference>
<feature type="transmembrane region" description="Helical" evidence="1">
    <location>
        <begin position="7"/>
        <end position="29"/>
    </location>
</feature>
<feature type="transmembrane region" description="Helical" evidence="1">
    <location>
        <begin position="49"/>
        <end position="75"/>
    </location>
</feature>
<dbReference type="AlphaFoldDB" id="A0A2N3LQG3"/>
<evidence type="ECO:0000313" key="2">
    <source>
        <dbReference type="EMBL" id="PKR86807.1"/>
    </source>
</evidence>
<sequence length="139" mass="15943">MQKSLFIRILCVFISSLIFSVLLFVIGYINEPSPVPPEPGVVDMTPPVLSTFLVIQLYAIPIFLILGIPVSYLIDSICKLINLKTNILIYLFKLLLYCIAATIIYKTLFNDFFLSFLPVLTYFHVLLFLEKFLTRKSLQ</sequence>
<dbReference type="RefSeq" id="WP_101352456.1">
    <property type="nucleotide sequence ID" value="NZ_PIQO01000001.1"/>
</dbReference>
<keyword evidence="1" id="KW-0812">Transmembrane</keyword>
<organism evidence="2 3">
    <name type="scientific">Heyndrickxia camelliae</name>
    <dbReference type="NCBI Taxonomy" id="1707093"/>
    <lineage>
        <taxon>Bacteria</taxon>
        <taxon>Bacillati</taxon>
        <taxon>Bacillota</taxon>
        <taxon>Bacilli</taxon>
        <taxon>Bacillales</taxon>
        <taxon>Bacillaceae</taxon>
        <taxon>Heyndrickxia</taxon>
    </lineage>
</organism>
<feature type="transmembrane region" description="Helical" evidence="1">
    <location>
        <begin position="112"/>
        <end position="129"/>
    </location>
</feature>
<protein>
    <submittedName>
        <fullName evidence="2">Uncharacterized protein</fullName>
    </submittedName>
</protein>
<keyword evidence="3" id="KW-1185">Reference proteome</keyword>
<keyword evidence="1" id="KW-1133">Transmembrane helix</keyword>
<evidence type="ECO:0000256" key="1">
    <source>
        <dbReference type="SAM" id="Phobius"/>
    </source>
</evidence>
<accession>A0A2N3LQG3</accession>
<dbReference type="EMBL" id="PIQO01000001">
    <property type="protein sequence ID" value="PKR86807.1"/>
    <property type="molecule type" value="Genomic_DNA"/>
</dbReference>